<feature type="non-terminal residue" evidence="1">
    <location>
        <position position="1"/>
    </location>
</feature>
<accession>A0A6J4S4T1</accession>
<sequence>GTCGSSGVACKRTGFRERPQSPAYVLGPALRRHRQEHVYHV</sequence>
<proteinExistence type="predicted"/>
<gene>
    <name evidence="1" type="ORF">AVDCRST_MAG25-3012</name>
</gene>
<protein>
    <submittedName>
        <fullName evidence="1">Uncharacterized protein</fullName>
    </submittedName>
</protein>
<dbReference type="EMBL" id="CADCVI010000201">
    <property type="protein sequence ID" value="CAA9484877.1"/>
    <property type="molecule type" value="Genomic_DNA"/>
</dbReference>
<feature type="non-terminal residue" evidence="1">
    <location>
        <position position="41"/>
    </location>
</feature>
<evidence type="ECO:0000313" key="1">
    <source>
        <dbReference type="EMBL" id="CAA9484877.1"/>
    </source>
</evidence>
<name>A0A6J4S4T1_9ACTN</name>
<dbReference type="AlphaFoldDB" id="A0A6J4S4T1"/>
<organism evidence="1">
    <name type="scientific">uncultured Rubrobacteraceae bacterium</name>
    <dbReference type="NCBI Taxonomy" id="349277"/>
    <lineage>
        <taxon>Bacteria</taxon>
        <taxon>Bacillati</taxon>
        <taxon>Actinomycetota</taxon>
        <taxon>Rubrobacteria</taxon>
        <taxon>Rubrobacterales</taxon>
        <taxon>Rubrobacteraceae</taxon>
        <taxon>environmental samples</taxon>
    </lineage>
</organism>
<reference evidence="1" key="1">
    <citation type="submission" date="2020-02" db="EMBL/GenBank/DDBJ databases">
        <authorList>
            <person name="Meier V. D."/>
        </authorList>
    </citation>
    <scope>NUCLEOTIDE SEQUENCE</scope>
    <source>
        <strain evidence="1">AVDCRST_MAG25</strain>
    </source>
</reference>